<feature type="transmembrane region" description="Helical" evidence="1">
    <location>
        <begin position="90"/>
        <end position="109"/>
    </location>
</feature>
<dbReference type="EMBL" id="DXEM01000027">
    <property type="protein sequence ID" value="HIX68086.1"/>
    <property type="molecule type" value="Genomic_DNA"/>
</dbReference>
<name>A0A9D1WWF0_9FIRM</name>
<evidence type="ECO:0000313" key="4">
    <source>
        <dbReference type="Proteomes" id="UP000886721"/>
    </source>
</evidence>
<dbReference type="Pfam" id="PF04892">
    <property type="entry name" value="VanZ"/>
    <property type="match status" value="1"/>
</dbReference>
<feature type="transmembrane region" description="Helical" evidence="1">
    <location>
        <begin position="144"/>
        <end position="167"/>
    </location>
</feature>
<evidence type="ECO:0000313" key="3">
    <source>
        <dbReference type="EMBL" id="HIX68086.1"/>
    </source>
</evidence>
<evidence type="ECO:0000259" key="2">
    <source>
        <dbReference type="Pfam" id="PF04892"/>
    </source>
</evidence>
<dbReference type="PANTHER" id="PTHR36834">
    <property type="entry name" value="MEMBRANE PROTEIN-RELATED"/>
    <property type="match status" value="1"/>
</dbReference>
<dbReference type="InterPro" id="IPR006976">
    <property type="entry name" value="VanZ-like"/>
</dbReference>
<dbReference type="InterPro" id="IPR053150">
    <property type="entry name" value="Teicoplanin_resist-assoc"/>
</dbReference>
<feature type="transmembrane region" description="Helical" evidence="1">
    <location>
        <begin position="5"/>
        <end position="23"/>
    </location>
</feature>
<dbReference type="PANTHER" id="PTHR36834:SF2">
    <property type="entry name" value="MEMBRANE PROTEIN"/>
    <property type="match status" value="1"/>
</dbReference>
<feature type="domain" description="VanZ-like" evidence="2">
    <location>
        <begin position="10"/>
        <end position="132"/>
    </location>
</feature>
<reference evidence="3" key="1">
    <citation type="journal article" date="2021" name="PeerJ">
        <title>Extensive microbial diversity within the chicken gut microbiome revealed by metagenomics and culture.</title>
        <authorList>
            <person name="Gilroy R."/>
            <person name="Ravi A."/>
            <person name="Getino M."/>
            <person name="Pursley I."/>
            <person name="Horton D.L."/>
            <person name="Alikhan N.F."/>
            <person name="Baker D."/>
            <person name="Gharbi K."/>
            <person name="Hall N."/>
            <person name="Watson M."/>
            <person name="Adriaenssens E.M."/>
            <person name="Foster-Nyarko E."/>
            <person name="Jarju S."/>
            <person name="Secka A."/>
            <person name="Antonio M."/>
            <person name="Oren A."/>
            <person name="Chaudhuri R.R."/>
            <person name="La Ragione R."/>
            <person name="Hildebrand F."/>
            <person name="Pallen M.J."/>
        </authorList>
    </citation>
    <scope>NUCLEOTIDE SEQUENCE</scope>
    <source>
        <strain evidence="3">CHK191-13928</strain>
    </source>
</reference>
<gene>
    <name evidence="3" type="ORF">H9735_08230</name>
</gene>
<reference evidence="3" key="2">
    <citation type="submission" date="2021-04" db="EMBL/GenBank/DDBJ databases">
        <authorList>
            <person name="Gilroy R."/>
        </authorList>
    </citation>
    <scope>NUCLEOTIDE SEQUENCE</scope>
    <source>
        <strain evidence="3">CHK191-13928</strain>
    </source>
</reference>
<feature type="transmembrane region" description="Helical" evidence="1">
    <location>
        <begin position="61"/>
        <end position="78"/>
    </location>
</feature>
<feature type="transmembrane region" description="Helical" evidence="1">
    <location>
        <begin position="115"/>
        <end position="132"/>
    </location>
</feature>
<protein>
    <submittedName>
        <fullName evidence="3">VanZ family protein</fullName>
    </submittedName>
</protein>
<keyword evidence="1" id="KW-0472">Membrane</keyword>
<accession>A0A9D1WWF0</accession>
<dbReference type="Proteomes" id="UP000886721">
    <property type="component" value="Unassembled WGS sequence"/>
</dbReference>
<dbReference type="AlphaFoldDB" id="A0A9D1WWF0"/>
<proteinExistence type="predicted"/>
<organism evidence="3 4">
    <name type="scientific">Candidatus Anaerostipes excrementavium</name>
    <dbReference type="NCBI Taxonomy" id="2838463"/>
    <lineage>
        <taxon>Bacteria</taxon>
        <taxon>Bacillati</taxon>
        <taxon>Bacillota</taxon>
        <taxon>Clostridia</taxon>
        <taxon>Lachnospirales</taxon>
        <taxon>Lachnospiraceae</taxon>
        <taxon>Anaerostipes</taxon>
    </lineage>
</organism>
<evidence type="ECO:0000256" key="1">
    <source>
        <dbReference type="SAM" id="Phobius"/>
    </source>
</evidence>
<keyword evidence="1" id="KW-0812">Transmembrane</keyword>
<keyword evidence="1" id="KW-1133">Transmembrane helix</keyword>
<comment type="caution">
    <text evidence="3">The sequence shown here is derived from an EMBL/GenBank/DDBJ whole genome shotgun (WGS) entry which is preliminary data.</text>
</comment>
<sequence length="168" mass="18250">MKKNFLAVMFFVYFLVLTWIIVFKMCTSWDAAAGLGNVRSINLIPLKGSMIVNGKLSISEIMQNVIAFLPFGVYLRALSEDRNIMKEVGAIALTSVIYETLQYILAIGRTDITDVIANTIGGAAGILVCSLIEKLCRKEEQALFVISVCAGIGTIGILGLIVMLLLAN</sequence>